<dbReference type="EMBL" id="CAJRST010004446">
    <property type="protein sequence ID" value="CAG5871646.1"/>
    <property type="molecule type" value="Genomic_DNA"/>
</dbReference>
<protein>
    <submittedName>
        <fullName evidence="1">(Atlantic silverside) hypothetical protein</fullName>
    </submittedName>
</protein>
<proteinExistence type="predicted"/>
<evidence type="ECO:0000313" key="1">
    <source>
        <dbReference type="EMBL" id="CAG5871646.1"/>
    </source>
</evidence>
<accession>A0A8S4AIZ2</accession>
<sequence length="100" mass="11352">MVYYSLGNINPKFRSKLTAIRLLAITKSNDVSKCGVDAILKRFLKDLLYNAVKIKTHHGEMDFLYVEIHLFNMSLQALKKVLALPKVNADTVNATLRICK</sequence>
<comment type="caution">
    <text evidence="1">The sequence shown here is derived from an EMBL/GenBank/DDBJ whole genome shotgun (WGS) entry which is preliminary data.</text>
</comment>
<keyword evidence="2" id="KW-1185">Reference proteome</keyword>
<organism evidence="1 2">
    <name type="scientific">Menidia menidia</name>
    <name type="common">Atlantic silverside</name>
    <dbReference type="NCBI Taxonomy" id="238744"/>
    <lineage>
        <taxon>Eukaryota</taxon>
        <taxon>Metazoa</taxon>
        <taxon>Chordata</taxon>
        <taxon>Craniata</taxon>
        <taxon>Vertebrata</taxon>
        <taxon>Euteleostomi</taxon>
        <taxon>Actinopterygii</taxon>
        <taxon>Neopterygii</taxon>
        <taxon>Teleostei</taxon>
        <taxon>Neoteleostei</taxon>
        <taxon>Acanthomorphata</taxon>
        <taxon>Ovalentaria</taxon>
        <taxon>Atherinomorphae</taxon>
        <taxon>Atheriniformes</taxon>
        <taxon>Atherinopsidae</taxon>
        <taxon>Menidiinae</taxon>
        <taxon>Menidia</taxon>
    </lineage>
</organism>
<dbReference type="OrthoDB" id="7699125at2759"/>
<dbReference type="AlphaFoldDB" id="A0A8S4AIZ2"/>
<evidence type="ECO:0000313" key="2">
    <source>
        <dbReference type="Proteomes" id="UP000677803"/>
    </source>
</evidence>
<dbReference type="Proteomes" id="UP000677803">
    <property type="component" value="Unassembled WGS sequence"/>
</dbReference>
<reference evidence="1" key="1">
    <citation type="submission" date="2021-05" db="EMBL/GenBank/DDBJ databases">
        <authorList>
            <person name="Tigano A."/>
        </authorList>
    </citation>
    <scope>NUCLEOTIDE SEQUENCE</scope>
</reference>
<gene>
    <name evidence="1" type="ORF">MMEN_LOCUS4929</name>
</gene>
<name>A0A8S4AIZ2_9TELE</name>